<dbReference type="Proteomes" id="UP000033651">
    <property type="component" value="Unassembled WGS sequence"/>
</dbReference>
<comment type="caution">
    <text evidence="1">The sequence shown here is derived from an EMBL/GenBank/DDBJ whole genome shotgun (WGS) entry which is preliminary data.</text>
</comment>
<dbReference type="EMBL" id="JZRB01000018">
    <property type="protein sequence ID" value="KJV34776.1"/>
    <property type="molecule type" value="Genomic_DNA"/>
</dbReference>
<keyword evidence="2" id="KW-1185">Reference proteome</keyword>
<accession>A0A0F3KUD5</accession>
<dbReference type="AlphaFoldDB" id="A0A0F3KUD5"/>
<dbReference type="PATRIC" id="fig|345309.4.peg.1091"/>
<evidence type="ECO:0000313" key="1">
    <source>
        <dbReference type="EMBL" id="KJV34776.1"/>
    </source>
</evidence>
<proteinExistence type="predicted"/>
<organism evidence="1 2">
    <name type="scientific">Luteibacter yeojuensis</name>
    <dbReference type="NCBI Taxonomy" id="345309"/>
    <lineage>
        <taxon>Bacteria</taxon>
        <taxon>Pseudomonadati</taxon>
        <taxon>Pseudomonadota</taxon>
        <taxon>Gammaproteobacteria</taxon>
        <taxon>Lysobacterales</taxon>
        <taxon>Rhodanobacteraceae</taxon>
        <taxon>Luteibacter</taxon>
    </lineage>
</organism>
<evidence type="ECO:0000313" key="2">
    <source>
        <dbReference type="Proteomes" id="UP000033651"/>
    </source>
</evidence>
<name>A0A0F3KUD5_9GAMM</name>
<reference evidence="1 2" key="1">
    <citation type="submission" date="2015-03" db="EMBL/GenBank/DDBJ databases">
        <title>Draft genome sequence of Luteibacter yeojuensis strain SU11.</title>
        <authorList>
            <person name="Sulaiman J."/>
            <person name="Priya K."/>
            <person name="Chan K.-G."/>
        </authorList>
    </citation>
    <scope>NUCLEOTIDE SEQUENCE [LARGE SCALE GENOMIC DNA]</scope>
    <source>
        <strain evidence="1 2">SU11</strain>
    </source>
</reference>
<gene>
    <name evidence="1" type="ORF">VI08_09310</name>
</gene>
<protein>
    <submittedName>
        <fullName evidence="1">Uncharacterized protein</fullName>
    </submittedName>
</protein>
<sequence>MSPSAPFHPDSALLSRRRARLRYLVLQCQRDGIESWETLGAILAGISGTQLKAFLRGAPIDDGVAREIEWTTNRPSGWLDAPTDDVLDD</sequence>